<evidence type="ECO:0000313" key="4">
    <source>
        <dbReference type="Proteomes" id="UP000290172"/>
    </source>
</evidence>
<sequence>MSEGVVVKLNSFKNYRYEATTNRIVNLKGVNNADMDEFLAIAHILDSNYIKYKFSTNIDIRIIGKR</sequence>
<reference evidence="3 4" key="1">
    <citation type="submission" date="2017-10" db="EMBL/GenBank/DDBJ databases">
        <title>Genomics of the genus Arcobacter.</title>
        <authorList>
            <person name="Perez-Cataluna A."/>
            <person name="Figueras M.J."/>
        </authorList>
    </citation>
    <scope>NUCLEOTIDE SEQUENCE [LARGE SCALE GENOMIC DNA]</scope>
    <source>
        <strain evidence="2 3">CECT 8441</strain>
        <strain evidence="1 4">CECT 8993</strain>
    </source>
</reference>
<comment type="caution">
    <text evidence="1">The sequence shown here is derived from an EMBL/GenBank/DDBJ whole genome shotgun (WGS) entry which is preliminary data.</text>
</comment>
<evidence type="ECO:0000313" key="3">
    <source>
        <dbReference type="Proteomes" id="UP000289758"/>
    </source>
</evidence>
<evidence type="ECO:0000313" key="1">
    <source>
        <dbReference type="EMBL" id="RXJ67634.1"/>
    </source>
</evidence>
<proteinExistence type="predicted"/>
<dbReference type="RefSeq" id="WP_128981551.1">
    <property type="nucleotide sequence ID" value="NZ_CP053836.1"/>
</dbReference>
<dbReference type="OrthoDB" id="5365773at2"/>
<accession>A0A4Q0YDJ8</accession>
<protein>
    <submittedName>
        <fullName evidence="1">Uncharacterized protein</fullName>
    </submittedName>
</protein>
<organism evidence="1 4">
    <name type="scientific">Halarcobacter ebronensis</name>
    <dbReference type="NCBI Taxonomy" id="1462615"/>
    <lineage>
        <taxon>Bacteria</taxon>
        <taxon>Pseudomonadati</taxon>
        <taxon>Campylobacterota</taxon>
        <taxon>Epsilonproteobacteria</taxon>
        <taxon>Campylobacterales</taxon>
        <taxon>Arcobacteraceae</taxon>
        <taxon>Halarcobacter</taxon>
    </lineage>
</organism>
<evidence type="ECO:0000313" key="2">
    <source>
        <dbReference type="EMBL" id="RXK04840.1"/>
    </source>
</evidence>
<dbReference type="Proteomes" id="UP000289758">
    <property type="component" value="Unassembled WGS sequence"/>
</dbReference>
<keyword evidence="3" id="KW-1185">Reference proteome</keyword>
<name>A0A4Q0YDJ8_9BACT</name>
<dbReference type="AlphaFoldDB" id="A0A4Q0YDJ8"/>
<dbReference type="EMBL" id="PDKK01000008">
    <property type="protein sequence ID" value="RXK04840.1"/>
    <property type="molecule type" value="Genomic_DNA"/>
</dbReference>
<dbReference type="EMBL" id="PDKJ01000008">
    <property type="protein sequence ID" value="RXJ67634.1"/>
    <property type="molecule type" value="Genomic_DNA"/>
</dbReference>
<dbReference type="Proteomes" id="UP000290172">
    <property type="component" value="Unassembled WGS sequence"/>
</dbReference>
<gene>
    <name evidence="2" type="ORF">CRV07_09630</name>
    <name evidence="1" type="ORF">CRV08_09700</name>
</gene>